<dbReference type="InterPro" id="IPR001849">
    <property type="entry name" value="PH_domain"/>
</dbReference>
<evidence type="ECO:0000259" key="2">
    <source>
        <dbReference type="PROSITE" id="PS50003"/>
    </source>
</evidence>
<keyword evidence="4" id="KW-1185">Reference proteome</keyword>
<name>A0A3N4HJ57_ASCIM</name>
<feature type="region of interest" description="Disordered" evidence="1">
    <location>
        <begin position="251"/>
        <end position="301"/>
    </location>
</feature>
<dbReference type="SUPFAM" id="SSF50729">
    <property type="entry name" value="PH domain-like"/>
    <property type="match status" value="1"/>
</dbReference>
<dbReference type="Gene3D" id="2.30.29.30">
    <property type="entry name" value="Pleckstrin-homology domain (PH domain)/Phosphotyrosine-binding domain (PTB)"/>
    <property type="match status" value="1"/>
</dbReference>
<evidence type="ECO:0000313" key="4">
    <source>
        <dbReference type="Proteomes" id="UP000275078"/>
    </source>
</evidence>
<dbReference type="PANTHER" id="PTHR37283:SF1">
    <property type="entry name" value="PH DOMAIN-CONTAINING PROTEIN YHR131C"/>
    <property type="match status" value="1"/>
</dbReference>
<dbReference type="PANTHER" id="PTHR37283">
    <property type="entry name" value="PH DOMAIN-CONTAINING PROTEIN YHR131C"/>
    <property type="match status" value="1"/>
</dbReference>
<feature type="domain" description="PH" evidence="2">
    <location>
        <begin position="75"/>
        <end position="202"/>
    </location>
</feature>
<feature type="region of interest" description="Disordered" evidence="1">
    <location>
        <begin position="352"/>
        <end position="372"/>
    </location>
</feature>
<dbReference type="InterPro" id="IPR011993">
    <property type="entry name" value="PH-like_dom_sf"/>
</dbReference>
<dbReference type="STRING" id="1160509.A0A3N4HJ57"/>
<feature type="compositionally biased region" description="Basic and acidic residues" evidence="1">
    <location>
        <begin position="60"/>
        <end position="69"/>
    </location>
</feature>
<accession>A0A3N4HJ57</accession>
<dbReference type="SMART" id="SM00233">
    <property type="entry name" value="PH"/>
    <property type="match status" value="1"/>
</dbReference>
<dbReference type="EMBL" id="ML119887">
    <property type="protein sequence ID" value="RPA71990.1"/>
    <property type="molecule type" value="Genomic_DNA"/>
</dbReference>
<organism evidence="3 4">
    <name type="scientific">Ascobolus immersus RN42</name>
    <dbReference type="NCBI Taxonomy" id="1160509"/>
    <lineage>
        <taxon>Eukaryota</taxon>
        <taxon>Fungi</taxon>
        <taxon>Dikarya</taxon>
        <taxon>Ascomycota</taxon>
        <taxon>Pezizomycotina</taxon>
        <taxon>Pezizomycetes</taxon>
        <taxon>Pezizales</taxon>
        <taxon>Ascobolaceae</taxon>
        <taxon>Ascobolus</taxon>
    </lineage>
</organism>
<feature type="compositionally biased region" description="Polar residues" evidence="1">
    <location>
        <begin position="22"/>
        <end position="40"/>
    </location>
</feature>
<feature type="region of interest" description="Disordered" evidence="1">
    <location>
        <begin position="1"/>
        <end position="71"/>
    </location>
</feature>
<evidence type="ECO:0000313" key="3">
    <source>
        <dbReference type="EMBL" id="RPA71990.1"/>
    </source>
</evidence>
<protein>
    <submittedName>
        <fullName evidence="3">PH domain-like protein</fullName>
    </submittedName>
</protein>
<dbReference type="Pfam" id="PF15410">
    <property type="entry name" value="PH_9"/>
    <property type="match status" value="1"/>
</dbReference>
<dbReference type="OrthoDB" id="5865767at2759"/>
<evidence type="ECO:0000256" key="1">
    <source>
        <dbReference type="SAM" id="MobiDB-lite"/>
    </source>
</evidence>
<sequence>MGYSNAIIPADPPSYDDIIAPLSTTGPSTNGESSSTSPQRSTRDSDGGFKLPPPRFKISPRPEEGKEDLPPYTKSIYKQTTLSYKPELSSPFDRALKRNWRSVFVILNGTALYIHKNKSMGLFSPVVFAEQGNLDEEASLGFKAGSLIAKYTLQGAEVGMATDYEKRHFVIRLRAETEQFLISFRKLEHMIEWIESISAAIDLSPSLDERSLPRYQTMPRRLRPAAIQTPAQLVQEQQTIIRSQFPHLASTNSRLPSSLPDVPEENEAPSSEAASTVPRPIGSSAPVTRRRNNRDQKIPLQRVSDQANLRYARRCMAVLCADQPRQSNYVIFRGEWVRIEWEKRKLVRIKTGEEVGGDLPPYSKKDTDEGLA</sequence>
<dbReference type="Proteomes" id="UP000275078">
    <property type="component" value="Unassembled WGS sequence"/>
</dbReference>
<proteinExistence type="predicted"/>
<reference evidence="3 4" key="1">
    <citation type="journal article" date="2018" name="Nat. Ecol. Evol.">
        <title>Pezizomycetes genomes reveal the molecular basis of ectomycorrhizal truffle lifestyle.</title>
        <authorList>
            <person name="Murat C."/>
            <person name="Payen T."/>
            <person name="Noel B."/>
            <person name="Kuo A."/>
            <person name="Morin E."/>
            <person name="Chen J."/>
            <person name="Kohler A."/>
            <person name="Krizsan K."/>
            <person name="Balestrini R."/>
            <person name="Da Silva C."/>
            <person name="Montanini B."/>
            <person name="Hainaut M."/>
            <person name="Levati E."/>
            <person name="Barry K.W."/>
            <person name="Belfiori B."/>
            <person name="Cichocki N."/>
            <person name="Clum A."/>
            <person name="Dockter R.B."/>
            <person name="Fauchery L."/>
            <person name="Guy J."/>
            <person name="Iotti M."/>
            <person name="Le Tacon F."/>
            <person name="Lindquist E.A."/>
            <person name="Lipzen A."/>
            <person name="Malagnac F."/>
            <person name="Mello A."/>
            <person name="Molinier V."/>
            <person name="Miyauchi S."/>
            <person name="Poulain J."/>
            <person name="Riccioni C."/>
            <person name="Rubini A."/>
            <person name="Sitrit Y."/>
            <person name="Splivallo R."/>
            <person name="Traeger S."/>
            <person name="Wang M."/>
            <person name="Zifcakova L."/>
            <person name="Wipf D."/>
            <person name="Zambonelli A."/>
            <person name="Paolocci F."/>
            <person name="Nowrousian M."/>
            <person name="Ottonello S."/>
            <person name="Baldrian P."/>
            <person name="Spatafora J.W."/>
            <person name="Henrissat B."/>
            <person name="Nagy L.G."/>
            <person name="Aury J.M."/>
            <person name="Wincker P."/>
            <person name="Grigoriev I.V."/>
            <person name="Bonfante P."/>
            <person name="Martin F.M."/>
        </authorList>
    </citation>
    <scope>NUCLEOTIDE SEQUENCE [LARGE SCALE GENOMIC DNA]</scope>
    <source>
        <strain evidence="3 4">RN42</strain>
    </source>
</reference>
<dbReference type="AlphaFoldDB" id="A0A3N4HJ57"/>
<gene>
    <name evidence="3" type="ORF">BJ508DRAFT_217478</name>
</gene>
<dbReference type="PROSITE" id="PS50003">
    <property type="entry name" value="PH_DOMAIN"/>
    <property type="match status" value="1"/>
</dbReference>
<dbReference type="InterPro" id="IPR041681">
    <property type="entry name" value="PH_9"/>
</dbReference>
<feature type="compositionally biased region" description="Basic and acidic residues" evidence="1">
    <location>
        <begin position="363"/>
        <end position="372"/>
    </location>
</feature>